<feature type="region of interest" description="Disordered" evidence="1">
    <location>
        <begin position="242"/>
        <end position="292"/>
    </location>
</feature>
<feature type="region of interest" description="Disordered" evidence="1">
    <location>
        <begin position="125"/>
        <end position="151"/>
    </location>
</feature>
<evidence type="ECO:0000313" key="3">
    <source>
        <dbReference type="Proteomes" id="UP000054558"/>
    </source>
</evidence>
<evidence type="ECO:0000256" key="1">
    <source>
        <dbReference type="SAM" id="MobiDB-lite"/>
    </source>
</evidence>
<dbReference type="Proteomes" id="UP000054558">
    <property type="component" value="Unassembled WGS sequence"/>
</dbReference>
<feature type="compositionally biased region" description="Basic and acidic residues" evidence="1">
    <location>
        <begin position="282"/>
        <end position="292"/>
    </location>
</feature>
<accession>A0A1Y1ISN6</accession>
<reference evidence="2 3" key="1">
    <citation type="journal article" date="2014" name="Nat. Commun.">
        <title>Klebsormidium flaccidum genome reveals primary factors for plant terrestrial adaptation.</title>
        <authorList>
            <person name="Hori K."/>
            <person name="Maruyama F."/>
            <person name="Fujisawa T."/>
            <person name="Togashi T."/>
            <person name="Yamamoto N."/>
            <person name="Seo M."/>
            <person name="Sato S."/>
            <person name="Yamada T."/>
            <person name="Mori H."/>
            <person name="Tajima N."/>
            <person name="Moriyama T."/>
            <person name="Ikeuchi M."/>
            <person name="Watanabe M."/>
            <person name="Wada H."/>
            <person name="Kobayashi K."/>
            <person name="Saito M."/>
            <person name="Masuda T."/>
            <person name="Sasaki-Sekimoto Y."/>
            <person name="Mashiguchi K."/>
            <person name="Awai K."/>
            <person name="Shimojima M."/>
            <person name="Masuda S."/>
            <person name="Iwai M."/>
            <person name="Nobusawa T."/>
            <person name="Narise T."/>
            <person name="Kondo S."/>
            <person name="Saito H."/>
            <person name="Sato R."/>
            <person name="Murakawa M."/>
            <person name="Ihara Y."/>
            <person name="Oshima-Yamada Y."/>
            <person name="Ohtaka K."/>
            <person name="Satoh M."/>
            <person name="Sonobe K."/>
            <person name="Ishii M."/>
            <person name="Ohtani R."/>
            <person name="Kanamori-Sato M."/>
            <person name="Honoki R."/>
            <person name="Miyazaki D."/>
            <person name="Mochizuki H."/>
            <person name="Umetsu J."/>
            <person name="Higashi K."/>
            <person name="Shibata D."/>
            <person name="Kamiya Y."/>
            <person name="Sato N."/>
            <person name="Nakamura Y."/>
            <person name="Tabata S."/>
            <person name="Ida S."/>
            <person name="Kurokawa K."/>
            <person name="Ohta H."/>
        </authorList>
    </citation>
    <scope>NUCLEOTIDE SEQUENCE [LARGE SCALE GENOMIC DNA]</scope>
    <source>
        <strain evidence="2 3">NIES-2285</strain>
    </source>
</reference>
<gene>
    <name evidence="2" type="ORF">KFL_012770010</name>
</gene>
<organism evidence="2 3">
    <name type="scientific">Klebsormidium nitens</name>
    <name type="common">Green alga</name>
    <name type="synonym">Ulothrix nitens</name>
    <dbReference type="NCBI Taxonomy" id="105231"/>
    <lineage>
        <taxon>Eukaryota</taxon>
        <taxon>Viridiplantae</taxon>
        <taxon>Streptophyta</taxon>
        <taxon>Klebsormidiophyceae</taxon>
        <taxon>Klebsormidiales</taxon>
        <taxon>Klebsormidiaceae</taxon>
        <taxon>Klebsormidium</taxon>
    </lineage>
</organism>
<evidence type="ECO:0000313" key="2">
    <source>
        <dbReference type="EMBL" id="GAQ93062.1"/>
    </source>
</evidence>
<keyword evidence="3" id="KW-1185">Reference proteome</keyword>
<name>A0A1Y1ISN6_KLENI</name>
<sequence>MDRERVEELEGNRLISNGALLMDERPLRSEDLGPGKAMVQALAGLASSLEGLADAVISSAVSRFADPLDAAHRAQEQLAAQLVSDGMAAQWFRARAIELLENQLAKEVERGPLEQPFEEMGRRLAAAKERKRVPPPRSGSRSELSRSRSWQTLKRSRRSPWISEWKQDAGGEYVDGPDPEEAGDEWTLAKEAFSELAPETGFDRSIPIVSLAHEMGVPMNEDNVHATGRHLLGLARANAARLRSARGGKETAKGSASAGSTEGGDGEPMGAGGTESPPTLLEAHEHSLVVLG</sequence>
<dbReference type="EMBL" id="DF238226">
    <property type="protein sequence ID" value="GAQ93062.1"/>
    <property type="molecule type" value="Genomic_DNA"/>
</dbReference>
<feature type="compositionally biased region" description="Gly residues" evidence="1">
    <location>
        <begin position="261"/>
        <end position="273"/>
    </location>
</feature>
<dbReference type="AlphaFoldDB" id="A0A1Y1ISN6"/>
<protein>
    <submittedName>
        <fullName evidence="2">Uncharacterized protein</fullName>
    </submittedName>
</protein>
<proteinExistence type="predicted"/>